<feature type="short sequence motif" description="VHIID" evidence="3">
    <location>
        <begin position="356"/>
        <end position="360"/>
    </location>
</feature>
<feature type="region of interest" description="SAW" evidence="3">
    <location>
        <begin position="494"/>
        <end position="570"/>
    </location>
</feature>
<feature type="region of interest" description="Leucine repeat II (LRII)" evidence="3">
    <location>
        <begin position="753"/>
        <end position="785"/>
    </location>
</feature>
<feature type="compositionally biased region" description="Polar residues" evidence="4">
    <location>
        <begin position="210"/>
        <end position="220"/>
    </location>
</feature>
<evidence type="ECO:0000256" key="2">
    <source>
        <dbReference type="ARBA" id="ARBA00023163"/>
    </source>
</evidence>
<evidence type="ECO:0000256" key="4">
    <source>
        <dbReference type="SAM" id="MobiDB-lite"/>
    </source>
</evidence>
<dbReference type="Pfam" id="PF03514">
    <property type="entry name" value="GRAS"/>
    <property type="match status" value="2"/>
</dbReference>
<dbReference type="InterPro" id="IPR005202">
    <property type="entry name" value="TF_GRAS"/>
</dbReference>
<name>A0A2P5YXX4_GOSBA</name>
<feature type="compositionally biased region" description="Low complexity" evidence="4">
    <location>
        <begin position="574"/>
        <end position="592"/>
    </location>
</feature>
<dbReference type="PROSITE" id="PS50985">
    <property type="entry name" value="GRAS"/>
    <property type="match status" value="2"/>
</dbReference>
<reference evidence="5 6" key="1">
    <citation type="submission" date="2015-01" db="EMBL/GenBank/DDBJ databases">
        <title>Genome of allotetraploid Gossypium barbadense reveals genomic plasticity and fiber elongation in cotton evolution.</title>
        <authorList>
            <person name="Chen X."/>
            <person name="Liu X."/>
            <person name="Zhao B."/>
            <person name="Zheng H."/>
            <person name="Hu Y."/>
            <person name="Lu G."/>
            <person name="Yang C."/>
            <person name="Chen J."/>
            <person name="Shan C."/>
            <person name="Zhang L."/>
            <person name="Zhou Y."/>
            <person name="Wang L."/>
            <person name="Guo W."/>
            <person name="Bai Y."/>
            <person name="Ruan J."/>
            <person name="Shangguan X."/>
            <person name="Mao Y."/>
            <person name="Jiang J."/>
            <person name="Zhu Y."/>
            <person name="Lei J."/>
            <person name="Kang H."/>
            <person name="Chen S."/>
            <person name="He X."/>
            <person name="Wang R."/>
            <person name="Wang Y."/>
            <person name="Chen J."/>
            <person name="Wang L."/>
            <person name="Yu S."/>
            <person name="Wang B."/>
            <person name="Wei J."/>
            <person name="Song S."/>
            <person name="Lu X."/>
            <person name="Gao Z."/>
            <person name="Gu W."/>
            <person name="Deng X."/>
            <person name="Ma D."/>
            <person name="Wang S."/>
            <person name="Liang W."/>
            <person name="Fang L."/>
            <person name="Cai C."/>
            <person name="Zhu X."/>
            <person name="Zhou B."/>
            <person name="Zhang Y."/>
            <person name="Chen Z."/>
            <person name="Xu S."/>
            <person name="Zhu R."/>
            <person name="Wang S."/>
            <person name="Zhang T."/>
            <person name="Zhao G."/>
        </authorList>
    </citation>
    <scope>NUCLEOTIDE SEQUENCE [LARGE SCALE GENOMIC DNA]</scope>
    <source>
        <strain evidence="6">cv. Xinhai21</strain>
        <tissue evidence="5">Leaf</tissue>
    </source>
</reference>
<feature type="region of interest" description="SAW" evidence="3">
    <location>
        <begin position="891"/>
        <end position="965"/>
    </location>
</feature>
<keyword evidence="1" id="KW-0805">Transcription regulation</keyword>
<evidence type="ECO:0000313" key="5">
    <source>
        <dbReference type="EMBL" id="PPS20448.1"/>
    </source>
</evidence>
<protein>
    <recommendedName>
        <fullName evidence="7">Scarecrow-like protein 8</fullName>
    </recommendedName>
</protein>
<dbReference type="AlphaFoldDB" id="A0A2P5YXX4"/>
<evidence type="ECO:0000256" key="3">
    <source>
        <dbReference type="PROSITE-ProRule" id="PRU01191"/>
    </source>
</evidence>
<comment type="similarity">
    <text evidence="3">Belongs to the GRAS family.</text>
</comment>
<feature type="compositionally biased region" description="Polar residues" evidence="4">
    <location>
        <begin position="561"/>
        <end position="573"/>
    </location>
</feature>
<feature type="compositionally biased region" description="Low complexity" evidence="4">
    <location>
        <begin position="224"/>
        <end position="243"/>
    </location>
</feature>
<feature type="region of interest" description="Disordered" evidence="4">
    <location>
        <begin position="561"/>
        <end position="592"/>
    </location>
</feature>
<sequence>MTSGFSGGGTEFYGRIAGGSVSNSGTMSNNQPTAPYGTHGIFMDPTSQIVNRAAPGFVGKRTRADFNNHGLNDLNPRPVKPRNYQHAYPISPLSPIDFSCNILPDVTCNFSPSSSMSQRYGVPVVQQLRRQQLPLGISSGATIQAVNPGFSSAQYLNLVQARVVQAQDPENKMMNQLQELEKQLLDDDNEEEGDAVSVITNSNSEWSETIQTLISSSSPNKPIATSPTSSTTSSSSSTSSVASPVSLCPKQTIMEVASAISEGKTDVLNEILARLAQLANAKGNSEQRLTECMLLALKSRLNSVESSPPVTELFSKEHATATHLLYDLSPCFKLGFMAAYQAILDATLDQPSCKKLHIIDFDIGQGGQYTTLIHALSERGRGNPAMIKITCIADNGGDERLKAVGFKLSLVAERFGVRLKFNVVPSLKLSDLSRESLGCELDEPLAVNLALKLYRMPDESVSVENPRDELLRRVKRLAPCVQLPLGISSGATIQAVNPGFSSAQYLNLVQARVVQAQDPENKMMNQLQELEKQLLDDDNEEEGDAVSVITNSNSEWSETIQPLISSSSPNKQIATSPTSSTTSSSSSTSSVASPVSICSKQKIMEVASAISDGKTDVLNEILARLAQLANAKGNSEQRLTECMLLALKSRLNSVESSPPVTELFSKEHATATHLLYDLSPCFKLGFMAAYQAILDATLDQPSCKKLHIIDFDIGQGGQYTTLLHALSERGRGNPAMIKITCIADNGGDERLKAVGFKLSLVAERFGVRLKFNVVPSLKLSDLSRESLGCELDEPLAVNLALKLYRMPDESVSVENPRDELLRRVKRLAPCVVTIVEQEINTNTAPFASRVGEAVGYYGALFESIESTFGRENSERVKVEEGLLRKIVNSVACEGRDRVERCEVFGKWRARMSMAGFELKPLSESVAESMRARLNCGNPGFTVKEENGGISFGWMGRTLTVASAWR</sequence>
<comment type="caution">
    <text evidence="3">Lacks conserved residue(s) required for the propagation of feature annotation.</text>
</comment>
<organism evidence="5 6">
    <name type="scientific">Gossypium barbadense</name>
    <name type="common">Sea Island cotton</name>
    <name type="synonym">Hibiscus barbadensis</name>
    <dbReference type="NCBI Taxonomy" id="3634"/>
    <lineage>
        <taxon>Eukaryota</taxon>
        <taxon>Viridiplantae</taxon>
        <taxon>Streptophyta</taxon>
        <taxon>Embryophyta</taxon>
        <taxon>Tracheophyta</taxon>
        <taxon>Spermatophyta</taxon>
        <taxon>Magnoliopsida</taxon>
        <taxon>eudicotyledons</taxon>
        <taxon>Gunneridae</taxon>
        <taxon>Pentapetalae</taxon>
        <taxon>rosids</taxon>
        <taxon>malvids</taxon>
        <taxon>Malvales</taxon>
        <taxon>Malvaceae</taxon>
        <taxon>Malvoideae</taxon>
        <taxon>Gossypium</taxon>
    </lineage>
</organism>
<feature type="short sequence motif" description="VHIID" evidence="3">
    <location>
        <begin position="706"/>
        <end position="710"/>
    </location>
</feature>
<evidence type="ECO:0000313" key="6">
    <source>
        <dbReference type="Proteomes" id="UP000239757"/>
    </source>
</evidence>
<feature type="region of interest" description="Leucine repeat II (LRII)" evidence="3">
    <location>
        <begin position="403"/>
        <end position="435"/>
    </location>
</feature>
<evidence type="ECO:0008006" key="7">
    <source>
        <dbReference type="Google" id="ProtNLM"/>
    </source>
</evidence>
<dbReference type="OrthoDB" id="677896at2759"/>
<gene>
    <name evidence="5" type="ORF">GOBAR_AA00132</name>
</gene>
<dbReference type="EMBL" id="KZ662698">
    <property type="protein sequence ID" value="PPS20448.1"/>
    <property type="molecule type" value="Genomic_DNA"/>
</dbReference>
<accession>A0A2P5YXX4</accession>
<keyword evidence="2" id="KW-0804">Transcription</keyword>
<proteinExistence type="inferred from homology"/>
<dbReference type="PANTHER" id="PTHR31636">
    <property type="entry name" value="OSJNBA0084A10.13 PROTEIN-RELATED"/>
    <property type="match status" value="1"/>
</dbReference>
<feature type="region of interest" description="Disordered" evidence="4">
    <location>
        <begin position="210"/>
        <end position="243"/>
    </location>
</feature>
<evidence type="ECO:0000256" key="1">
    <source>
        <dbReference type="ARBA" id="ARBA00023015"/>
    </source>
</evidence>
<dbReference type="Proteomes" id="UP000239757">
    <property type="component" value="Unassembled WGS sequence"/>
</dbReference>